<dbReference type="EMBL" id="UYRX01002593">
    <property type="protein sequence ID" value="VDM93347.1"/>
    <property type="molecule type" value="Genomic_DNA"/>
</dbReference>
<accession>A0A3P7K9K2</accession>
<proteinExistence type="predicted"/>
<keyword evidence="3" id="KW-1185">Reference proteome</keyword>
<feature type="compositionally biased region" description="Acidic residues" evidence="1">
    <location>
        <begin position="1"/>
        <end position="19"/>
    </location>
</feature>
<protein>
    <submittedName>
        <fullName evidence="2">Uncharacterized protein</fullName>
    </submittedName>
</protein>
<gene>
    <name evidence="2" type="ORF">NLS_LOCUS10144</name>
</gene>
<sequence length="102" mass="12357">MEENDKETLNDDDNGDYDDDYHYHHHHHHRRRQRLHNRPYCSSQQQMNEGDEIKLEEKHSVDKMILLHQALSQASVTRAKRCKQVLSYQSFFCFIFSKCHLL</sequence>
<feature type="region of interest" description="Disordered" evidence="1">
    <location>
        <begin position="1"/>
        <end position="49"/>
    </location>
</feature>
<evidence type="ECO:0000313" key="2">
    <source>
        <dbReference type="EMBL" id="VDM93347.1"/>
    </source>
</evidence>
<feature type="compositionally biased region" description="Basic residues" evidence="1">
    <location>
        <begin position="23"/>
        <end position="37"/>
    </location>
</feature>
<organism evidence="2 3">
    <name type="scientific">Litomosoides sigmodontis</name>
    <name type="common">Filarial nematode worm</name>
    <dbReference type="NCBI Taxonomy" id="42156"/>
    <lineage>
        <taxon>Eukaryota</taxon>
        <taxon>Metazoa</taxon>
        <taxon>Ecdysozoa</taxon>
        <taxon>Nematoda</taxon>
        <taxon>Chromadorea</taxon>
        <taxon>Rhabditida</taxon>
        <taxon>Spirurina</taxon>
        <taxon>Spiruromorpha</taxon>
        <taxon>Filarioidea</taxon>
        <taxon>Onchocercidae</taxon>
        <taxon>Litomosoides</taxon>
    </lineage>
</organism>
<dbReference type="AlphaFoldDB" id="A0A3P7K9K2"/>
<evidence type="ECO:0000313" key="3">
    <source>
        <dbReference type="Proteomes" id="UP000277928"/>
    </source>
</evidence>
<dbReference type="Proteomes" id="UP000277928">
    <property type="component" value="Unassembled WGS sequence"/>
</dbReference>
<evidence type="ECO:0000256" key="1">
    <source>
        <dbReference type="SAM" id="MobiDB-lite"/>
    </source>
</evidence>
<name>A0A3P7K9K2_LITSI</name>
<reference evidence="2 3" key="1">
    <citation type="submission" date="2018-08" db="EMBL/GenBank/DDBJ databases">
        <authorList>
            <person name="Laetsch R D."/>
            <person name="Stevens L."/>
            <person name="Kumar S."/>
            <person name="Blaxter L. M."/>
        </authorList>
    </citation>
    <scope>NUCLEOTIDE SEQUENCE [LARGE SCALE GENOMIC DNA]</scope>
</reference>
<dbReference type="OrthoDB" id="5838242at2759"/>